<keyword evidence="10" id="KW-0804">Transcription</keyword>
<feature type="region of interest" description="Disordered" evidence="13">
    <location>
        <begin position="187"/>
        <end position="206"/>
    </location>
</feature>
<dbReference type="GO" id="GO:0008270">
    <property type="term" value="F:zinc ion binding"/>
    <property type="evidence" value="ECO:0007669"/>
    <property type="project" value="UniProtKB-KW"/>
</dbReference>
<comment type="function">
    <text evidence="1">Transcriptional activator that specifically binds 5'-GATA-3' or 5'-GAT-3' motifs within gene promoters.</text>
</comment>
<dbReference type="CDD" id="cd00202">
    <property type="entry name" value="ZnF_GATA"/>
    <property type="match status" value="1"/>
</dbReference>
<name>A0A2G2Y3E6_CAPAN</name>
<dbReference type="Gene3D" id="3.30.50.10">
    <property type="entry name" value="Erythroid Transcription Factor GATA-1, subunit A"/>
    <property type="match status" value="1"/>
</dbReference>
<dbReference type="InterPro" id="IPR010402">
    <property type="entry name" value="CCT_domain"/>
</dbReference>
<dbReference type="InterPro" id="IPR001401">
    <property type="entry name" value="Dynamin_GTPase"/>
</dbReference>
<evidence type="ECO:0000256" key="5">
    <source>
        <dbReference type="ARBA" id="ARBA00022771"/>
    </source>
</evidence>
<dbReference type="GO" id="GO:0005525">
    <property type="term" value="F:GTP binding"/>
    <property type="evidence" value="ECO:0007669"/>
    <property type="project" value="InterPro"/>
</dbReference>
<reference evidence="16 17" key="2">
    <citation type="journal article" date="2017" name="Genome Biol.">
        <title>New reference genome sequences of hot pepper reveal the massive evolution of plant disease-resistance genes by retroduplication.</title>
        <authorList>
            <person name="Kim S."/>
            <person name="Park J."/>
            <person name="Yeom S.I."/>
            <person name="Kim Y.M."/>
            <person name="Seo E."/>
            <person name="Kim K.T."/>
            <person name="Kim M.S."/>
            <person name="Lee J.M."/>
            <person name="Cheong K."/>
            <person name="Shin H.S."/>
            <person name="Kim S.B."/>
            <person name="Han K."/>
            <person name="Lee J."/>
            <person name="Park M."/>
            <person name="Lee H.A."/>
            <person name="Lee H.Y."/>
            <person name="Lee Y."/>
            <person name="Oh S."/>
            <person name="Lee J.H."/>
            <person name="Choi E."/>
            <person name="Choi E."/>
            <person name="Lee S.E."/>
            <person name="Jeon J."/>
            <person name="Kim H."/>
            <person name="Choi G."/>
            <person name="Song H."/>
            <person name="Lee J."/>
            <person name="Lee S.C."/>
            <person name="Kwon J.K."/>
            <person name="Lee H.Y."/>
            <person name="Koo N."/>
            <person name="Hong Y."/>
            <person name="Kim R.W."/>
            <person name="Kang W.H."/>
            <person name="Huh J.H."/>
            <person name="Kang B.C."/>
            <person name="Yang T.J."/>
            <person name="Lee Y.H."/>
            <person name="Bennetzen J.L."/>
            <person name="Choi D."/>
        </authorList>
    </citation>
    <scope>NUCLEOTIDE SEQUENCE [LARGE SCALE GENOMIC DNA]</scope>
    <source>
        <strain evidence="17">cv. CM334</strain>
    </source>
</reference>
<dbReference type="Pfam" id="PF06203">
    <property type="entry name" value="CCT"/>
    <property type="match status" value="1"/>
</dbReference>
<feature type="domain" description="Tify" evidence="15">
    <location>
        <begin position="75"/>
        <end position="110"/>
    </location>
</feature>
<keyword evidence="5" id="KW-0863">Zinc-finger</keyword>
<evidence type="ECO:0000256" key="1">
    <source>
        <dbReference type="ARBA" id="ARBA00002206"/>
    </source>
</evidence>
<dbReference type="InterPro" id="IPR027417">
    <property type="entry name" value="P-loop_NTPase"/>
</dbReference>
<evidence type="ECO:0000256" key="2">
    <source>
        <dbReference type="ARBA" id="ARBA00004123"/>
    </source>
</evidence>
<dbReference type="GO" id="GO:0003924">
    <property type="term" value="F:GTPase activity"/>
    <property type="evidence" value="ECO:0007669"/>
    <property type="project" value="InterPro"/>
</dbReference>
<dbReference type="GO" id="GO:0043565">
    <property type="term" value="F:sequence-specific DNA binding"/>
    <property type="evidence" value="ECO:0007669"/>
    <property type="project" value="InterPro"/>
</dbReference>
<evidence type="ECO:0000256" key="4">
    <source>
        <dbReference type="ARBA" id="ARBA00022723"/>
    </source>
</evidence>
<keyword evidence="9" id="KW-0010">Activator</keyword>
<evidence type="ECO:0000256" key="13">
    <source>
        <dbReference type="SAM" id="MobiDB-lite"/>
    </source>
</evidence>
<evidence type="ECO:0000313" key="16">
    <source>
        <dbReference type="EMBL" id="PHT64277.1"/>
    </source>
</evidence>
<comment type="caution">
    <text evidence="16">The sequence shown here is derived from an EMBL/GenBank/DDBJ whole genome shotgun (WGS) entry which is preliminary data.</text>
</comment>
<protein>
    <submittedName>
        <fullName evidence="16">GATA transcription factor 24</fullName>
    </submittedName>
</protein>
<dbReference type="InterPro" id="IPR045280">
    <property type="entry name" value="TIFY-like"/>
</dbReference>
<evidence type="ECO:0000256" key="3">
    <source>
        <dbReference type="ARBA" id="ARBA00007722"/>
    </source>
</evidence>
<dbReference type="AlphaFoldDB" id="A0A2G2Y3E6"/>
<dbReference type="Pfam" id="PF00320">
    <property type="entry name" value="GATA"/>
    <property type="match status" value="1"/>
</dbReference>
<dbReference type="GO" id="GO:0005634">
    <property type="term" value="C:nucleus"/>
    <property type="evidence" value="ECO:0007669"/>
    <property type="project" value="UniProtKB-SubCell"/>
</dbReference>
<dbReference type="InterPro" id="IPR013088">
    <property type="entry name" value="Znf_NHR/GATA"/>
</dbReference>
<dbReference type="Pfam" id="PF06200">
    <property type="entry name" value="tify"/>
    <property type="match status" value="1"/>
</dbReference>
<sequence>MEAAANSRRVKAGEYEHMNVPIRVDEYGGGGFEADDISGGGGEEAMSSGEELPLCSLPPLVSPVVDSGRVLEMPKRMRTSELTISFEGQVYVFPAVTPEKVQAVMLLLGGREMPSYVPSSDSVALQSTKSVDNDVFTTPSISRRTASLIRFREKKKERCFEKKIRYTCRKEVAQRMHRKNGQFASLKEKTAGDSIDSGDSTAHPEPTLRRCHHCGISESATPAMRRGPSGPRTLCNACGLMWANKGILRDTSKGGRRVPFDKSEPETPDVKLSTVAPEDSYLKQQQEKVKYRTIGVITKLDIMDRGTDARNFLLGKVIPLRLGYVGIVNRNQEAVCKKDSFKYLGSTIQGNGKIDEDVSYRIGASWMKWRLASGILCDKKLKVAELRILRWMCGFTRADRVRNKIIREKVGIVSVEDKMWEVRLRWFGHVMRRGTDAPVRRCERLALDGFKRGRGRPKRYWRELIKRDLEQLQLTEDMTLDREVWRKSIEDMQEAAGNFADSCPPVGIGISSVNIDEEDNLDELANASGTEFEIPASFDEQACPIFMQYVFICLRLWWRVAKWALIHTWVLTGLRPDIQYSKLTQSRKIPIKY</sequence>
<proteinExistence type="inferred from homology"/>
<dbReference type="SMART" id="SM00979">
    <property type="entry name" value="TIFY"/>
    <property type="match status" value="1"/>
</dbReference>
<dbReference type="SUPFAM" id="SSF52540">
    <property type="entry name" value="P-loop containing nucleoside triphosphate hydrolases"/>
    <property type="match status" value="1"/>
</dbReference>
<comment type="subcellular location">
    <subcellularLocation>
        <location evidence="2 12">Nucleus</location>
    </subcellularLocation>
</comment>
<keyword evidence="4" id="KW-0479">Metal-binding</keyword>
<evidence type="ECO:0000256" key="8">
    <source>
        <dbReference type="ARBA" id="ARBA00023125"/>
    </source>
</evidence>
<evidence type="ECO:0000256" key="6">
    <source>
        <dbReference type="ARBA" id="ARBA00022833"/>
    </source>
</evidence>
<feature type="domain" description="CCT" evidence="14">
    <location>
        <begin position="144"/>
        <end position="186"/>
    </location>
</feature>
<dbReference type="PROSITE" id="PS00344">
    <property type="entry name" value="GATA_ZN_FINGER_1"/>
    <property type="match status" value="1"/>
</dbReference>
<dbReference type="Gramene" id="PHT64277">
    <property type="protein sequence ID" value="PHT64277"/>
    <property type="gene ID" value="T459_31947"/>
</dbReference>
<evidence type="ECO:0000256" key="11">
    <source>
        <dbReference type="ARBA" id="ARBA00023242"/>
    </source>
</evidence>
<dbReference type="SMART" id="SM00401">
    <property type="entry name" value="ZnF_GATA"/>
    <property type="match status" value="1"/>
</dbReference>
<dbReference type="PANTHER" id="PTHR46125:SF15">
    <property type="entry name" value="GATA TRANSCRIPTION FACTOR 19-LIKE ISOFORM X1"/>
    <property type="match status" value="1"/>
</dbReference>
<dbReference type="SMR" id="A0A2G2Y3E6"/>
<dbReference type="SMART" id="SM00053">
    <property type="entry name" value="DYNc"/>
    <property type="match status" value="1"/>
</dbReference>
<dbReference type="PROSITE" id="PS51017">
    <property type="entry name" value="CCT"/>
    <property type="match status" value="1"/>
</dbReference>
<evidence type="ECO:0000256" key="7">
    <source>
        <dbReference type="ARBA" id="ARBA00023015"/>
    </source>
</evidence>
<evidence type="ECO:0000313" key="17">
    <source>
        <dbReference type="Proteomes" id="UP000222542"/>
    </source>
</evidence>
<organism evidence="16 17">
    <name type="scientific">Capsicum annuum</name>
    <name type="common">Capsicum pepper</name>
    <dbReference type="NCBI Taxonomy" id="4072"/>
    <lineage>
        <taxon>Eukaryota</taxon>
        <taxon>Viridiplantae</taxon>
        <taxon>Streptophyta</taxon>
        <taxon>Embryophyta</taxon>
        <taxon>Tracheophyta</taxon>
        <taxon>Spermatophyta</taxon>
        <taxon>Magnoliopsida</taxon>
        <taxon>eudicotyledons</taxon>
        <taxon>Gunneridae</taxon>
        <taxon>Pentapetalae</taxon>
        <taxon>asterids</taxon>
        <taxon>lamiids</taxon>
        <taxon>Solanales</taxon>
        <taxon>Solanaceae</taxon>
        <taxon>Solanoideae</taxon>
        <taxon>Capsiceae</taxon>
        <taxon>Capsicum</taxon>
    </lineage>
</organism>
<dbReference type="Gene3D" id="3.40.50.300">
    <property type="entry name" value="P-loop containing nucleotide triphosphate hydrolases"/>
    <property type="match status" value="1"/>
</dbReference>
<comment type="similarity">
    <text evidence="3">Belongs to the type IV zinc-finger family. Class C subfamily.</text>
</comment>
<dbReference type="Proteomes" id="UP000222542">
    <property type="component" value="Unassembled WGS sequence"/>
</dbReference>
<keyword evidence="7" id="KW-0805">Transcription regulation</keyword>
<accession>A0A2G2Y3E6</accession>
<evidence type="ECO:0000256" key="9">
    <source>
        <dbReference type="ARBA" id="ARBA00023159"/>
    </source>
</evidence>
<evidence type="ECO:0000256" key="10">
    <source>
        <dbReference type="ARBA" id="ARBA00023163"/>
    </source>
</evidence>
<dbReference type="PANTHER" id="PTHR46125">
    <property type="entry name" value="GATA TRANSCRIPTION FACTOR 28"/>
    <property type="match status" value="1"/>
</dbReference>
<keyword evidence="8" id="KW-0238">DNA-binding</keyword>
<gene>
    <name evidence="16" type="ORF">T459_31947</name>
</gene>
<reference evidence="16 17" key="1">
    <citation type="journal article" date="2014" name="Nat. Genet.">
        <title>Genome sequence of the hot pepper provides insights into the evolution of pungency in Capsicum species.</title>
        <authorList>
            <person name="Kim S."/>
            <person name="Park M."/>
            <person name="Yeom S.I."/>
            <person name="Kim Y.M."/>
            <person name="Lee J.M."/>
            <person name="Lee H.A."/>
            <person name="Seo E."/>
            <person name="Choi J."/>
            <person name="Cheong K."/>
            <person name="Kim K.T."/>
            <person name="Jung K."/>
            <person name="Lee G.W."/>
            <person name="Oh S.K."/>
            <person name="Bae C."/>
            <person name="Kim S.B."/>
            <person name="Lee H.Y."/>
            <person name="Kim S.Y."/>
            <person name="Kim M.S."/>
            <person name="Kang B.C."/>
            <person name="Jo Y.D."/>
            <person name="Yang H.B."/>
            <person name="Jeong H.J."/>
            <person name="Kang W.H."/>
            <person name="Kwon J.K."/>
            <person name="Shin C."/>
            <person name="Lim J.Y."/>
            <person name="Park J.H."/>
            <person name="Huh J.H."/>
            <person name="Kim J.S."/>
            <person name="Kim B.D."/>
            <person name="Cohen O."/>
            <person name="Paran I."/>
            <person name="Suh M.C."/>
            <person name="Lee S.B."/>
            <person name="Kim Y.K."/>
            <person name="Shin Y."/>
            <person name="Noh S.J."/>
            <person name="Park J."/>
            <person name="Seo Y.S."/>
            <person name="Kwon S.Y."/>
            <person name="Kim H.A."/>
            <person name="Park J.M."/>
            <person name="Kim H.J."/>
            <person name="Choi S.B."/>
            <person name="Bosland P.W."/>
            <person name="Reeves G."/>
            <person name="Jo S.H."/>
            <person name="Lee B.W."/>
            <person name="Cho H.T."/>
            <person name="Choi H.S."/>
            <person name="Lee M.S."/>
            <person name="Yu Y."/>
            <person name="Do Choi Y."/>
            <person name="Park B.S."/>
            <person name="van Deynze A."/>
            <person name="Ashrafi H."/>
            <person name="Hill T."/>
            <person name="Kim W.T."/>
            <person name="Pai H.S."/>
            <person name="Ahn H.K."/>
            <person name="Yeam I."/>
            <person name="Giovannoni J.J."/>
            <person name="Rose J.K."/>
            <person name="Sorensen I."/>
            <person name="Lee S.J."/>
            <person name="Kim R.W."/>
            <person name="Choi I.Y."/>
            <person name="Choi B.S."/>
            <person name="Lim J.S."/>
            <person name="Lee Y.H."/>
            <person name="Choi D."/>
        </authorList>
    </citation>
    <scope>NUCLEOTIDE SEQUENCE [LARGE SCALE GENOMIC DNA]</scope>
    <source>
        <strain evidence="17">cv. CM334</strain>
    </source>
</reference>
<dbReference type="EMBL" id="AYRZ02000017">
    <property type="protein sequence ID" value="PHT64277.1"/>
    <property type="molecule type" value="Genomic_DNA"/>
</dbReference>
<dbReference type="PROSITE" id="PS51320">
    <property type="entry name" value="TIFY"/>
    <property type="match status" value="1"/>
</dbReference>
<evidence type="ECO:0000259" key="14">
    <source>
        <dbReference type="PROSITE" id="PS51017"/>
    </source>
</evidence>
<keyword evidence="6" id="KW-0862">Zinc</keyword>
<keyword evidence="17" id="KW-1185">Reference proteome</keyword>
<evidence type="ECO:0000259" key="15">
    <source>
        <dbReference type="PROSITE" id="PS51320"/>
    </source>
</evidence>
<evidence type="ECO:0000256" key="12">
    <source>
        <dbReference type="PROSITE-ProRule" id="PRU00357"/>
    </source>
</evidence>
<dbReference type="InterPro" id="IPR000679">
    <property type="entry name" value="Znf_GATA"/>
</dbReference>
<dbReference type="InterPro" id="IPR010399">
    <property type="entry name" value="Tify_dom"/>
</dbReference>
<dbReference type="GO" id="GO:0006355">
    <property type="term" value="P:regulation of DNA-templated transcription"/>
    <property type="evidence" value="ECO:0007669"/>
    <property type="project" value="InterPro"/>
</dbReference>
<dbReference type="SUPFAM" id="SSF57716">
    <property type="entry name" value="Glucocorticoid receptor-like (DNA-binding domain)"/>
    <property type="match status" value="1"/>
</dbReference>
<keyword evidence="11 12" id="KW-0539">Nucleus</keyword>